<dbReference type="KEGG" id="samy:DB32_003748"/>
<dbReference type="PANTHER" id="PTHR22931">
    <property type="entry name" value="PHOSPHOENOLPYRUVATE DIKINASE-RELATED"/>
    <property type="match status" value="1"/>
</dbReference>
<keyword evidence="3" id="KW-0808">Transferase</keyword>
<gene>
    <name evidence="3" type="ORF">DB32_003748</name>
</gene>
<dbReference type="GO" id="GO:0050242">
    <property type="term" value="F:pyruvate, phosphate dikinase activity"/>
    <property type="evidence" value="ECO:0007669"/>
    <property type="project" value="InterPro"/>
</dbReference>
<keyword evidence="4" id="KW-1185">Reference proteome</keyword>
<dbReference type="PROSITE" id="PS00370">
    <property type="entry name" value="PEP_ENZYMES_PHOS_SITE"/>
    <property type="match status" value="1"/>
</dbReference>
<dbReference type="InterPro" id="IPR002192">
    <property type="entry name" value="PPDK_AMP/ATP-bd"/>
</dbReference>
<evidence type="ECO:0000313" key="4">
    <source>
        <dbReference type="Proteomes" id="UP000034883"/>
    </source>
</evidence>
<dbReference type="InterPro" id="IPR013815">
    <property type="entry name" value="ATP_grasp_subdomain_1"/>
</dbReference>
<dbReference type="Gene3D" id="3.50.30.10">
    <property type="entry name" value="Phosphohistidine domain"/>
    <property type="match status" value="1"/>
</dbReference>
<protein>
    <submittedName>
        <fullName evidence="3">Pyruvate,phosphate dikinase</fullName>
    </submittedName>
</protein>
<dbReference type="Gene3D" id="1.10.189.10">
    <property type="entry name" value="Pyruvate Phosphate Dikinase, domain 2"/>
    <property type="match status" value="1"/>
</dbReference>
<dbReference type="SUPFAM" id="SSF52009">
    <property type="entry name" value="Phosphohistidine domain"/>
    <property type="match status" value="1"/>
</dbReference>
<dbReference type="PANTHER" id="PTHR22931:SF9">
    <property type="entry name" value="PYRUVATE, PHOSPHATE DIKINASE 1, CHLOROPLASTIC"/>
    <property type="match status" value="1"/>
</dbReference>
<dbReference type="Gene3D" id="3.30.470.20">
    <property type="entry name" value="ATP-grasp fold, B domain"/>
    <property type="match status" value="1"/>
</dbReference>
<evidence type="ECO:0000313" key="3">
    <source>
        <dbReference type="EMBL" id="AKF06599.1"/>
    </source>
</evidence>
<dbReference type="InterPro" id="IPR018274">
    <property type="entry name" value="PEP_util_AS"/>
</dbReference>
<keyword evidence="3" id="KW-0418">Kinase</keyword>
<dbReference type="InterPro" id="IPR010121">
    <property type="entry name" value="Pyruvate_phosphate_dikinase"/>
</dbReference>
<sequence>MQFLVVPGAGAPADVARVGAKAAGLIDASNEGLPVPPFFVLSIDLFRAWRATGALPAELDAELDAGLEHLARATGKRLGDASAPLIVSVRSGAPVSMPGMLDTLLDVGATSASVDGLAAQLGDRAVALDVRRRFLESWGAVVGRLSRTRFDPRAGVRVAARATTPPPPITPADLEAKIARHEQTLREAGVLPPDDARAQLRMAIEAILASWDRDRARDFRATQRIDDALGTAVVVQAMVFGNASGASGSGVAFTRHPVTGEKHLFGEYLPRVQGDEVVGGRASPAGLSAAASGRRAAESLERQSPTAFADLERIAMALEARYGDAQDLEITVEHGTLWLLQVRTAKRSPRAAIRVAVDLVREGRIDRETALARLDPRAIDALVSRALPPDDQLPEPPLTIGVPASPGAVSGRAVYDPTAAVELAARGEAAILIRPECSPEDAPGIRAAAGVLTSSGGLTSHAAVIARALGRPCIVSASEVRVDVDHAYAEVRRPAGVVVPVPETITLDGATGRVFAGALPLATTFALPEAREVLEWARDLATPGWEDAIARLL</sequence>
<dbReference type="STRING" id="927083.DB32_003748"/>
<dbReference type="EMBL" id="CP011125">
    <property type="protein sequence ID" value="AKF06599.1"/>
    <property type="molecule type" value="Genomic_DNA"/>
</dbReference>
<feature type="domain" description="Pyruvate phosphate dikinase AMP/ATP-binding" evidence="2">
    <location>
        <begin position="57"/>
        <end position="294"/>
    </location>
</feature>
<dbReference type="Proteomes" id="UP000034883">
    <property type="component" value="Chromosome"/>
</dbReference>
<dbReference type="Gene3D" id="1.20.80.30">
    <property type="match status" value="1"/>
</dbReference>
<dbReference type="InterPro" id="IPR008279">
    <property type="entry name" value="PEP-util_enz_mobile_dom"/>
</dbReference>
<dbReference type="InterPro" id="IPR036637">
    <property type="entry name" value="Phosphohistidine_dom_sf"/>
</dbReference>
<keyword evidence="3" id="KW-0670">Pyruvate</keyword>
<dbReference type="GO" id="GO:0016301">
    <property type="term" value="F:kinase activity"/>
    <property type="evidence" value="ECO:0007669"/>
    <property type="project" value="UniProtKB-KW"/>
</dbReference>
<dbReference type="Pfam" id="PF01326">
    <property type="entry name" value="PPDK_N"/>
    <property type="match status" value="1"/>
</dbReference>
<name>A0A0F6SFA4_9BACT</name>
<evidence type="ECO:0000259" key="1">
    <source>
        <dbReference type="Pfam" id="PF00391"/>
    </source>
</evidence>
<dbReference type="Pfam" id="PF00391">
    <property type="entry name" value="PEP-utilizers"/>
    <property type="match status" value="1"/>
</dbReference>
<dbReference type="SUPFAM" id="SSF56059">
    <property type="entry name" value="Glutathione synthetase ATP-binding domain-like"/>
    <property type="match status" value="1"/>
</dbReference>
<evidence type="ECO:0000259" key="2">
    <source>
        <dbReference type="Pfam" id="PF01326"/>
    </source>
</evidence>
<dbReference type="RefSeq" id="WP_053233756.1">
    <property type="nucleotide sequence ID" value="NZ_CP011125.1"/>
</dbReference>
<organism evidence="3 4">
    <name type="scientific">Sandaracinus amylolyticus</name>
    <dbReference type="NCBI Taxonomy" id="927083"/>
    <lineage>
        <taxon>Bacteria</taxon>
        <taxon>Pseudomonadati</taxon>
        <taxon>Myxococcota</taxon>
        <taxon>Polyangia</taxon>
        <taxon>Polyangiales</taxon>
        <taxon>Sandaracinaceae</taxon>
        <taxon>Sandaracinus</taxon>
    </lineage>
</organism>
<dbReference type="GO" id="GO:0005524">
    <property type="term" value="F:ATP binding"/>
    <property type="evidence" value="ECO:0007669"/>
    <property type="project" value="InterPro"/>
</dbReference>
<proteinExistence type="predicted"/>
<feature type="domain" description="PEP-utilising enzyme mobile" evidence="1">
    <location>
        <begin position="429"/>
        <end position="512"/>
    </location>
</feature>
<reference evidence="3 4" key="1">
    <citation type="submission" date="2015-03" db="EMBL/GenBank/DDBJ databases">
        <title>Genome assembly of Sandaracinus amylolyticus DSM 53668.</title>
        <authorList>
            <person name="Sharma G."/>
            <person name="Subramanian S."/>
        </authorList>
    </citation>
    <scope>NUCLEOTIDE SEQUENCE [LARGE SCALE GENOMIC DNA]</scope>
    <source>
        <strain evidence="3 4">DSM 53668</strain>
    </source>
</reference>
<dbReference type="OrthoDB" id="9765468at2"/>
<dbReference type="AlphaFoldDB" id="A0A0F6SFA4"/>
<dbReference type="Gene3D" id="3.30.1490.20">
    <property type="entry name" value="ATP-grasp fold, A domain"/>
    <property type="match status" value="1"/>
</dbReference>
<accession>A0A0F6SFA4</accession>